<dbReference type="Gene3D" id="3.40.630.30">
    <property type="match status" value="1"/>
</dbReference>
<organism evidence="2 3">
    <name type="scientific">Paractinoplanes bogorensis</name>
    <dbReference type="NCBI Taxonomy" id="1610840"/>
    <lineage>
        <taxon>Bacteria</taxon>
        <taxon>Bacillati</taxon>
        <taxon>Actinomycetota</taxon>
        <taxon>Actinomycetes</taxon>
        <taxon>Micromonosporales</taxon>
        <taxon>Micromonosporaceae</taxon>
        <taxon>Paractinoplanes</taxon>
    </lineage>
</organism>
<dbReference type="PROSITE" id="PS51186">
    <property type="entry name" value="GNAT"/>
    <property type="match status" value="1"/>
</dbReference>
<feature type="domain" description="N-acetyltransferase" evidence="1">
    <location>
        <begin position="1"/>
        <end position="156"/>
    </location>
</feature>
<dbReference type="InterPro" id="IPR016181">
    <property type="entry name" value="Acyl_CoA_acyltransferase"/>
</dbReference>
<dbReference type="SUPFAM" id="SSF55729">
    <property type="entry name" value="Acyl-CoA N-acyltransferases (Nat)"/>
    <property type="match status" value="1"/>
</dbReference>
<dbReference type="InterPro" id="IPR000182">
    <property type="entry name" value="GNAT_dom"/>
</dbReference>
<evidence type="ECO:0000259" key="1">
    <source>
        <dbReference type="PROSITE" id="PS51186"/>
    </source>
</evidence>
<evidence type="ECO:0000313" key="3">
    <source>
        <dbReference type="Proteomes" id="UP001519654"/>
    </source>
</evidence>
<proteinExistence type="predicted"/>
<keyword evidence="3" id="KW-1185">Reference proteome</keyword>
<name>A0ABS5YNT6_9ACTN</name>
<gene>
    <name evidence="2" type="ORF">KOI35_09090</name>
</gene>
<reference evidence="2 3" key="1">
    <citation type="submission" date="2021-06" db="EMBL/GenBank/DDBJ databases">
        <title>Actinoplanes lichenicola sp. nov., and Actinoplanes ovalisporus sp. nov., isolated from lichen in Thailand.</title>
        <authorList>
            <person name="Saeng-In P."/>
            <person name="Kanchanasin P."/>
            <person name="Yuki M."/>
            <person name="Kudo T."/>
            <person name="Ohkuma M."/>
            <person name="Phongsopitanun W."/>
            <person name="Tanasupawat S."/>
        </authorList>
    </citation>
    <scope>NUCLEOTIDE SEQUENCE [LARGE SCALE GENOMIC DNA]</scope>
    <source>
        <strain evidence="2 3">NBRC 110975</strain>
    </source>
</reference>
<accession>A0ABS5YNT6</accession>
<protein>
    <recommendedName>
        <fullName evidence="1">N-acetyltransferase domain-containing protein</fullName>
    </recommendedName>
</protein>
<dbReference type="Proteomes" id="UP001519654">
    <property type="component" value="Unassembled WGS sequence"/>
</dbReference>
<comment type="caution">
    <text evidence="2">The sequence shown here is derived from an EMBL/GenBank/DDBJ whole genome shotgun (WGS) entry which is preliminary data.</text>
</comment>
<dbReference type="RefSeq" id="WP_215785644.1">
    <property type="nucleotide sequence ID" value="NZ_JAHKKG010000003.1"/>
</dbReference>
<sequence>MELIPAGALSAGQLAATEAIYLARFPAGLRAPFDDLLADDVLVLIDDDGPAGFAVTRPLGPTGWVFLRYFAVLRRGAGAGSTMWRLACANWAAAGHPRVLLDVEDPDEPGIDAAEESERRRRIVFYERLGARVLPVSDYEPPQPGGHPEPLRLLAASTGLESDEASVRDQVLAVYQYRYGLGPDDPAVRKALLTL</sequence>
<evidence type="ECO:0000313" key="2">
    <source>
        <dbReference type="EMBL" id="MBU2663660.1"/>
    </source>
</evidence>
<dbReference type="EMBL" id="JAHKKG010000003">
    <property type="protein sequence ID" value="MBU2663660.1"/>
    <property type="molecule type" value="Genomic_DNA"/>
</dbReference>